<proteinExistence type="predicted"/>
<organism evidence="2 3">
    <name type="scientific">Maribacter caenipelagi</name>
    <dbReference type="NCBI Taxonomy" id="1447781"/>
    <lineage>
        <taxon>Bacteria</taxon>
        <taxon>Pseudomonadati</taxon>
        <taxon>Bacteroidota</taxon>
        <taxon>Flavobacteriia</taxon>
        <taxon>Flavobacteriales</taxon>
        <taxon>Flavobacteriaceae</taxon>
        <taxon>Maribacter</taxon>
    </lineage>
</organism>
<name>A0A4R7D3X7_9FLAO</name>
<reference evidence="2 3" key="1">
    <citation type="submission" date="2019-03" db="EMBL/GenBank/DDBJ databases">
        <title>Genomic Encyclopedia of Type Strains, Phase III (KMG-III): the genomes of soil and plant-associated and newly described type strains.</title>
        <authorList>
            <person name="Whitman W."/>
        </authorList>
    </citation>
    <scope>NUCLEOTIDE SEQUENCE [LARGE SCALE GENOMIC DNA]</scope>
    <source>
        <strain evidence="2 3">CECT 8455</strain>
    </source>
</reference>
<accession>A0A4R7D3X7</accession>
<dbReference type="AlphaFoldDB" id="A0A4R7D3X7"/>
<comment type="caution">
    <text evidence="2">The sequence shown here is derived from an EMBL/GenBank/DDBJ whole genome shotgun (WGS) entry which is preliminary data.</text>
</comment>
<keyword evidence="1" id="KW-0732">Signal</keyword>
<protein>
    <submittedName>
        <fullName evidence="2">Uncharacterized protein</fullName>
    </submittedName>
</protein>
<evidence type="ECO:0000313" key="2">
    <source>
        <dbReference type="EMBL" id="TDS15530.1"/>
    </source>
</evidence>
<keyword evidence="3" id="KW-1185">Reference proteome</keyword>
<evidence type="ECO:0000256" key="1">
    <source>
        <dbReference type="SAM" id="SignalP"/>
    </source>
</evidence>
<gene>
    <name evidence="2" type="ORF">DFQ03_2174</name>
</gene>
<dbReference type="EMBL" id="SNZW01000014">
    <property type="protein sequence ID" value="TDS15530.1"/>
    <property type="molecule type" value="Genomic_DNA"/>
</dbReference>
<feature type="chain" id="PRO_5020794558" evidence="1">
    <location>
        <begin position="19"/>
        <end position="259"/>
    </location>
</feature>
<evidence type="ECO:0000313" key="3">
    <source>
        <dbReference type="Proteomes" id="UP000295274"/>
    </source>
</evidence>
<dbReference type="Proteomes" id="UP000295274">
    <property type="component" value="Unassembled WGS sequence"/>
</dbReference>
<dbReference type="RefSeq" id="WP_133673123.1">
    <property type="nucleotide sequence ID" value="NZ_SNZW01000014.1"/>
</dbReference>
<dbReference type="OrthoDB" id="788814at2"/>
<feature type="signal peptide" evidence="1">
    <location>
        <begin position="1"/>
        <end position="18"/>
    </location>
</feature>
<sequence length="259" mass="30197">MKISILAILFLSINSVFGQNKEVEYNEIIPEYIIAVWENNGKSNNSEFNAPELNQIKDFFVELSKRKNNITSNQFLRKPTDNTLVAHYLNTKLKWNSFNGPHVGLKKLSTKKVVKNSIKDLPTRNELLAFYYSSIFIDVLNKRKPMDLAENNIDLENLNLDSDTEKAILFLTAMRHVGNQVTSYSTTRFPNNCFRAKEYVENMPKFNGKAFHEFDLPKFEDFKIEVDKRKPKMSFKERYVPEFENAKLGMEKCLAEEKN</sequence>